<name>A0A139ADS5_GONPJ</name>
<keyword evidence="3" id="KW-1185">Reference proteome</keyword>
<reference evidence="2 3" key="1">
    <citation type="journal article" date="2015" name="Genome Biol. Evol.">
        <title>Phylogenomic analyses indicate that early fungi evolved digesting cell walls of algal ancestors of land plants.</title>
        <authorList>
            <person name="Chang Y."/>
            <person name="Wang S."/>
            <person name="Sekimoto S."/>
            <person name="Aerts A.L."/>
            <person name="Choi C."/>
            <person name="Clum A."/>
            <person name="LaButti K.M."/>
            <person name="Lindquist E.A."/>
            <person name="Yee Ngan C."/>
            <person name="Ohm R.A."/>
            <person name="Salamov A.A."/>
            <person name="Grigoriev I.V."/>
            <person name="Spatafora J.W."/>
            <person name="Berbee M.L."/>
        </authorList>
    </citation>
    <scope>NUCLEOTIDE SEQUENCE [LARGE SCALE GENOMIC DNA]</scope>
    <source>
        <strain evidence="2 3">JEL478</strain>
    </source>
</reference>
<feature type="region of interest" description="Disordered" evidence="1">
    <location>
        <begin position="223"/>
        <end position="269"/>
    </location>
</feature>
<dbReference type="Proteomes" id="UP000070544">
    <property type="component" value="Unassembled WGS sequence"/>
</dbReference>
<evidence type="ECO:0000256" key="1">
    <source>
        <dbReference type="SAM" id="MobiDB-lite"/>
    </source>
</evidence>
<proteinExistence type="predicted"/>
<dbReference type="EMBL" id="KQ965767">
    <property type="protein sequence ID" value="KXS14744.1"/>
    <property type="molecule type" value="Genomic_DNA"/>
</dbReference>
<dbReference type="AlphaFoldDB" id="A0A139ADS5"/>
<feature type="region of interest" description="Disordered" evidence="1">
    <location>
        <begin position="43"/>
        <end position="78"/>
    </location>
</feature>
<gene>
    <name evidence="2" type="ORF">M427DRAFT_32947</name>
</gene>
<feature type="region of interest" description="Disordered" evidence="1">
    <location>
        <begin position="135"/>
        <end position="159"/>
    </location>
</feature>
<feature type="compositionally biased region" description="Polar residues" evidence="1">
    <location>
        <begin position="243"/>
        <end position="257"/>
    </location>
</feature>
<sequence length="329" mass="35810">MLDENKISPLVLVGIKEVAQTSRDFDDEHPRLRTFRRYLENQGVTDQQTHSPHLASPHETPAEKIRSHTPSSSDAPSLHLLPGKFLARALRSAGVYVTMIELNRGVPENTRESTTPSSSDQLSNDKQSLIAKSVEPAQSSKLAPDALGPPSSQEARESRLSKLIMRRSTRRRLDQLPTAVTSVAIPSHQGKGKTMCKQAAAEWTGAVPSGNNSLLSASGIDELPHVEPHTKPPPSVILGAPRSTGQGEPSIQPTHEISSPPEDRVEPDDADLTPAVLAFATTHLRAMVEFVQHHVKTLDLKSSWDNLGSSTALVLGHGLFYIHLYIAKF</sequence>
<organism evidence="2 3">
    <name type="scientific">Gonapodya prolifera (strain JEL478)</name>
    <name type="common">Monoblepharis prolifera</name>
    <dbReference type="NCBI Taxonomy" id="1344416"/>
    <lineage>
        <taxon>Eukaryota</taxon>
        <taxon>Fungi</taxon>
        <taxon>Fungi incertae sedis</taxon>
        <taxon>Chytridiomycota</taxon>
        <taxon>Chytridiomycota incertae sedis</taxon>
        <taxon>Monoblepharidomycetes</taxon>
        <taxon>Monoblepharidales</taxon>
        <taxon>Gonapodyaceae</taxon>
        <taxon>Gonapodya</taxon>
    </lineage>
</organism>
<accession>A0A139ADS5</accession>
<evidence type="ECO:0000313" key="2">
    <source>
        <dbReference type="EMBL" id="KXS14744.1"/>
    </source>
</evidence>
<evidence type="ECO:0000313" key="3">
    <source>
        <dbReference type="Proteomes" id="UP000070544"/>
    </source>
</evidence>
<protein>
    <submittedName>
        <fullName evidence="2">Uncharacterized protein</fullName>
    </submittedName>
</protein>